<proteinExistence type="predicted"/>
<dbReference type="STRING" id="1121291.SAMN02745134_00280"/>
<evidence type="ECO:0000313" key="2">
    <source>
        <dbReference type="Proteomes" id="UP000192468"/>
    </source>
</evidence>
<accession>A0A1W1X1L0</accession>
<dbReference type="EMBL" id="FWXH01000002">
    <property type="protein sequence ID" value="SMC17281.1"/>
    <property type="molecule type" value="Genomic_DNA"/>
</dbReference>
<reference evidence="1 2" key="1">
    <citation type="submission" date="2017-04" db="EMBL/GenBank/DDBJ databases">
        <authorList>
            <person name="Afonso C.L."/>
            <person name="Miller P.J."/>
            <person name="Scott M.A."/>
            <person name="Spackman E."/>
            <person name="Goraichik I."/>
            <person name="Dimitrov K.M."/>
            <person name="Suarez D.L."/>
            <person name="Swayne D.E."/>
        </authorList>
    </citation>
    <scope>NUCLEOTIDE SEQUENCE [LARGE SCALE GENOMIC DNA]</scope>
    <source>
        <strain evidence="1 2">DSM 12555</strain>
    </source>
</reference>
<dbReference type="Proteomes" id="UP000192468">
    <property type="component" value="Unassembled WGS sequence"/>
</dbReference>
<evidence type="ECO:0000313" key="1">
    <source>
        <dbReference type="EMBL" id="SMC17281.1"/>
    </source>
</evidence>
<name>A0A1W1X1L0_9CLOT</name>
<sequence>MDKIAERIDLSSKVLEIDIYSPIFQEMLDNLNTEIERTIKKVYDKDFVGGEISLKLNIEIPKAFKEFPKKDEFGEMTVKTYAYRRPRFVHKVTTTLKKQFKQEGEYEAEREIKVDDDGRFIAVPVEDPQVSMFDENE</sequence>
<organism evidence="1 2">
    <name type="scientific">Clostridium acidisoli DSM 12555</name>
    <dbReference type="NCBI Taxonomy" id="1121291"/>
    <lineage>
        <taxon>Bacteria</taxon>
        <taxon>Bacillati</taxon>
        <taxon>Bacillota</taxon>
        <taxon>Clostridia</taxon>
        <taxon>Eubacteriales</taxon>
        <taxon>Clostridiaceae</taxon>
        <taxon>Clostridium</taxon>
    </lineage>
</organism>
<dbReference type="AlphaFoldDB" id="A0A1W1X1L0"/>
<gene>
    <name evidence="1" type="ORF">SAMN02745134_00280</name>
</gene>
<protein>
    <submittedName>
        <fullName evidence="1">Uncharacterized protein</fullName>
    </submittedName>
</protein>
<dbReference type="OrthoDB" id="3035725at2"/>
<dbReference type="RefSeq" id="WP_084113481.1">
    <property type="nucleotide sequence ID" value="NZ_FWXH01000002.1"/>
</dbReference>
<keyword evidence="2" id="KW-1185">Reference proteome</keyword>